<feature type="non-terminal residue" evidence="2">
    <location>
        <position position="99"/>
    </location>
</feature>
<accession>A0A699U923</accession>
<gene>
    <name evidence="2" type="ORF">Tci_888233</name>
</gene>
<dbReference type="EMBL" id="BKCJ011292128">
    <property type="protein sequence ID" value="GFD16264.1"/>
    <property type="molecule type" value="Genomic_DNA"/>
</dbReference>
<feature type="signal peptide" evidence="1">
    <location>
        <begin position="1"/>
        <end position="17"/>
    </location>
</feature>
<reference evidence="2" key="1">
    <citation type="journal article" date="2019" name="Sci. Rep.">
        <title>Draft genome of Tanacetum cinerariifolium, the natural source of mosquito coil.</title>
        <authorList>
            <person name="Yamashiro T."/>
            <person name="Shiraishi A."/>
            <person name="Satake H."/>
            <person name="Nakayama K."/>
        </authorList>
    </citation>
    <scope>NUCLEOTIDE SEQUENCE</scope>
</reference>
<dbReference type="AlphaFoldDB" id="A0A699U923"/>
<keyword evidence="1" id="KW-0732">Signal</keyword>
<evidence type="ECO:0008006" key="3">
    <source>
        <dbReference type="Google" id="ProtNLM"/>
    </source>
</evidence>
<sequence>MYHLHLMMLCLLGHSSSDHSSSGHSISGHSLPRHALPDTTIADSSTPSRFVYLPLARTPRCSEAYLRWRSAPLSTMYSPTIFESLTGNSFFESSVGPSR</sequence>
<comment type="caution">
    <text evidence="2">The sequence shown here is derived from an EMBL/GenBank/DDBJ whole genome shotgun (WGS) entry which is preliminary data.</text>
</comment>
<protein>
    <recommendedName>
        <fullName evidence="3">Secreted protein</fullName>
    </recommendedName>
</protein>
<evidence type="ECO:0000313" key="2">
    <source>
        <dbReference type="EMBL" id="GFD16264.1"/>
    </source>
</evidence>
<organism evidence="2">
    <name type="scientific">Tanacetum cinerariifolium</name>
    <name type="common">Dalmatian daisy</name>
    <name type="synonym">Chrysanthemum cinerariifolium</name>
    <dbReference type="NCBI Taxonomy" id="118510"/>
    <lineage>
        <taxon>Eukaryota</taxon>
        <taxon>Viridiplantae</taxon>
        <taxon>Streptophyta</taxon>
        <taxon>Embryophyta</taxon>
        <taxon>Tracheophyta</taxon>
        <taxon>Spermatophyta</taxon>
        <taxon>Magnoliopsida</taxon>
        <taxon>eudicotyledons</taxon>
        <taxon>Gunneridae</taxon>
        <taxon>Pentapetalae</taxon>
        <taxon>asterids</taxon>
        <taxon>campanulids</taxon>
        <taxon>Asterales</taxon>
        <taxon>Asteraceae</taxon>
        <taxon>Asteroideae</taxon>
        <taxon>Anthemideae</taxon>
        <taxon>Anthemidinae</taxon>
        <taxon>Tanacetum</taxon>
    </lineage>
</organism>
<feature type="chain" id="PRO_5025521878" description="Secreted protein" evidence="1">
    <location>
        <begin position="18"/>
        <end position="99"/>
    </location>
</feature>
<proteinExistence type="predicted"/>
<evidence type="ECO:0000256" key="1">
    <source>
        <dbReference type="SAM" id="SignalP"/>
    </source>
</evidence>
<name>A0A699U923_TANCI</name>